<keyword evidence="9" id="KW-1185">Reference proteome</keyword>
<reference evidence="8 9" key="1">
    <citation type="submission" date="2020-02" db="EMBL/GenBank/DDBJ databases">
        <title>Genome sequence of strain AETb3-4.</title>
        <authorList>
            <person name="Gao J."/>
            <person name="Zhang X."/>
        </authorList>
    </citation>
    <scope>NUCLEOTIDE SEQUENCE [LARGE SCALE GENOMIC DNA]</scope>
    <source>
        <strain evidence="8 9">AETb3-4</strain>
    </source>
</reference>
<evidence type="ECO:0000259" key="7">
    <source>
        <dbReference type="Pfam" id="PF07992"/>
    </source>
</evidence>
<keyword evidence="3" id="KW-0274">FAD</keyword>
<keyword evidence="2" id="KW-0285">Flavoprotein</keyword>
<organism evidence="8 9">
    <name type="scientific">Arthrobacter wenxiniae</name>
    <dbReference type="NCBI Taxonomy" id="2713570"/>
    <lineage>
        <taxon>Bacteria</taxon>
        <taxon>Bacillati</taxon>
        <taxon>Actinomycetota</taxon>
        <taxon>Actinomycetes</taxon>
        <taxon>Micrococcales</taxon>
        <taxon>Micrococcaceae</taxon>
        <taxon>Arthrobacter</taxon>
    </lineage>
</organism>
<keyword evidence="5" id="KW-0520">NAD</keyword>
<keyword evidence="4" id="KW-0560">Oxidoreductase</keyword>
<evidence type="ECO:0000256" key="1">
    <source>
        <dbReference type="ARBA" id="ARBA00005272"/>
    </source>
</evidence>
<sequence length="507" mass="54138">MALTPTYSDRPRVLVVGGGYVGLYTAFKLQKKIAKSGGIVTLVDPLPYMTYQPFLPEVAGGNIEARHAVVSHRRHLLETELIQGSVTGIDHENRTAVIAPADGGAPIELPYHDVVVAAGAITRTFPIKGLAESGIGLKSIEEAVALRNQVLSLIEQASTETDPAQRRRALTFVVVGGGFAGIETIAELEDMARAAVKLNDRVDQSELRFVLVEAMGRIMPEVTEAQALWVVEHLRSRGVEVLLNTSLDNAEGKFIKLINLPDKSVAQEFDAETLIWTAGVMANPMVRSTDFPIEPRGRVSVNAQLQVSGEFGVIENAWAAGDVAAVPDVTGGLPDGTCVPNAQHAVRQAKRLAKNLWASRFNKPLKGYKHKNLGAVAGFGEWKGVAKIMGIQLKGAPAWLAHRGYHGLAMPTVERKFRVLMDWFIAMFTGRDLTQLENLADPRGSFVAAATPKPKPAAAAPAAPAEAPKAEAPKAEAPKAEAPKAESPAAPTGAPKAQVREEATAAN</sequence>
<dbReference type="SUPFAM" id="SSF51905">
    <property type="entry name" value="FAD/NAD(P)-binding domain"/>
    <property type="match status" value="2"/>
</dbReference>
<dbReference type="AlphaFoldDB" id="A0A7Y7IJM6"/>
<dbReference type="GO" id="GO:0003954">
    <property type="term" value="F:NADH dehydrogenase activity"/>
    <property type="evidence" value="ECO:0007669"/>
    <property type="project" value="InterPro"/>
</dbReference>
<proteinExistence type="inferred from homology"/>
<feature type="domain" description="FAD/NAD(P)-binding" evidence="7">
    <location>
        <begin position="12"/>
        <end position="349"/>
    </location>
</feature>
<feature type="compositionally biased region" description="Low complexity" evidence="6">
    <location>
        <begin position="450"/>
        <end position="467"/>
    </location>
</feature>
<evidence type="ECO:0000256" key="6">
    <source>
        <dbReference type="SAM" id="MobiDB-lite"/>
    </source>
</evidence>
<dbReference type="InterPro" id="IPR045024">
    <property type="entry name" value="NDH-2"/>
</dbReference>
<evidence type="ECO:0000313" key="8">
    <source>
        <dbReference type="EMBL" id="NVM96674.1"/>
    </source>
</evidence>
<accession>A0A7Y7IJM6</accession>
<dbReference type="Proteomes" id="UP000543556">
    <property type="component" value="Unassembled WGS sequence"/>
</dbReference>
<evidence type="ECO:0000313" key="9">
    <source>
        <dbReference type="Proteomes" id="UP000543556"/>
    </source>
</evidence>
<dbReference type="Gene3D" id="3.50.50.100">
    <property type="match status" value="1"/>
</dbReference>
<dbReference type="PRINTS" id="PR00368">
    <property type="entry name" value="FADPNR"/>
</dbReference>
<dbReference type="PANTHER" id="PTHR43706:SF45">
    <property type="entry name" value="NADH DEHYDROGENASE-LIKE PROTEIN RV1812C"/>
    <property type="match status" value="1"/>
</dbReference>
<feature type="compositionally biased region" description="Basic and acidic residues" evidence="6">
    <location>
        <begin position="498"/>
        <end position="507"/>
    </location>
</feature>
<evidence type="ECO:0000256" key="2">
    <source>
        <dbReference type="ARBA" id="ARBA00022630"/>
    </source>
</evidence>
<dbReference type="Pfam" id="PF07992">
    <property type="entry name" value="Pyr_redox_2"/>
    <property type="match status" value="1"/>
</dbReference>
<evidence type="ECO:0000256" key="4">
    <source>
        <dbReference type="ARBA" id="ARBA00023002"/>
    </source>
</evidence>
<protein>
    <submittedName>
        <fullName evidence="8">NAD(P)/FAD-dependent oxidoreductase</fullName>
    </submittedName>
</protein>
<comment type="similarity">
    <text evidence="1">Belongs to the NADH dehydrogenase family.</text>
</comment>
<evidence type="ECO:0000256" key="3">
    <source>
        <dbReference type="ARBA" id="ARBA00022827"/>
    </source>
</evidence>
<gene>
    <name evidence="8" type="ORF">G6034_17540</name>
</gene>
<evidence type="ECO:0000256" key="5">
    <source>
        <dbReference type="ARBA" id="ARBA00023027"/>
    </source>
</evidence>
<feature type="region of interest" description="Disordered" evidence="6">
    <location>
        <begin position="450"/>
        <end position="507"/>
    </location>
</feature>
<feature type="compositionally biased region" description="Basic and acidic residues" evidence="6">
    <location>
        <begin position="468"/>
        <end position="484"/>
    </location>
</feature>
<dbReference type="InterPro" id="IPR023753">
    <property type="entry name" value="FAD/NAD-binding_dom"/>
</dbReference>
<dbReference type="EMBL" id="JAAMFM010000037">
    <property type="protein sequence ID" value="NVM96674.1"/>
    <property type="molecule type" value="Genomic_DNA"/>
</dbReference>
<dbReference type="InterPro" id="IPR036188">
    <property type="entry name" value="FAD/NAD-bd_sf"/>
</dbReference>
<name>A0A7Y7IJM6_9MICC</name>
<dbReference type="RefSeq" id="WP_176636392.1">
    <property type="nucleotide sequence ID" value="NZ_JAAMFM010000037.1"/>
</dbReference>
<dbReference type="PANTHER" id="PTHR43706">
    <property type="entry name" value="NADH DEHYDROGENASE"/>
    <property type="match status" value="1"/>
</dbReference>
<comment type="caution">
    <text evidence="8">The sequence shown here is derived from an EMBL/GenBank/DDBJ whole genome shotgun (WGS) entry which is preliminary data.</text>
</comment>